<keyword evidence="2" id="KW-1185">Reference proteome</keyword>
<dbReference type="AlphaFoldDB" id="N4WPU2"/>
<reference evidence="1 2" key="1">
    <citation type="submission" date="2013-03" db="EMBL/GenBank/DDBJ databases">
        <title>Draft genome sequence of Gracibacillus halophilus YIM-C55.5, a moderately halophilic and thermophilic organism from the Xiaochaidamu salt lake.</title>
        <authorList>
            <person name="Sugumar T."/>
            <person name="Polireddy D.R."/>
            <person name="Antony A."/>
            <person name="Madhava Y.R."/>
            <person name="Sivakumar N."/>
        </authorList>
    </citation>
    <scope>NUCLEOTIDE SEQUENCE [LARGE SCALE GENOMIC DNA]</scope>
    <source>
        <strain evidence="1 2">YIM-C55.5</strain>
    </source>
</reference>
<evidence type="ECO:0000313" key="1">
    <source>
        <dbReference type="EMBL" id="ENH98127.1"/>
    </source>
</evidence>
<proteinExistence type="predicted"/>
<dbReference type="EMBL" id="APML01000005">
    <property type="protein sequence ID" value="ENH98127.1"/>
    <property type="molecule type" value="Genomic_DNA"/>
</dbReference>
<organism evidence="1 2">
    <name type="scientific">Gracilibacillus halophilus YIM-C55.5</name>
    <dbReference type="NCBI Taxonomy" id="1308866"/>
    <lineage>
        <taxon>Bacteria</taxon>
        <taxon>Bacillati</taxon>
        <taxon>Bacillota</taxon>
        <taxon>Bacilli</taxon>
        <taxon>Bacillales</taxon>
        <taxon>Bacillaceae</taxon>
        <taxon>Gracilibacillus</taxon>
    </lineage>
</organism>
<gene>
    <name evidence="1" type="ORF">J416_01474</name>
</gene>
<evidence type="ECO:0000313" key="2">
    <source>
        <dbReference type="Proteomes" id="UP000012283"/>
    </source>
</evidence>
<sequence length="74" mass="8555">MDDRKKGYFLKGSCFDENGVSSTFAPDCGIALFYENSQPQKSVQIKQAELKEFRYRKANLYNIFKPVLNNICVH</sequence>
<comment type="caution">
    <text evidence="1">The sequence shown here is derived from an EMBL/GenBank/DDBJ whole genome shotgun (WGS) entry which is preliminary data.</text>
</comment>
<dbReference type="Proteomes" id="UP000012283">
    <property type="component" value="Unassembled WGS sequence"/>
</dbReference>
<name>N4WPU2_9BACI</name>
<protein>
    <submittedName>
        <fullName evidence="1">Uncharacterized protein</fullName>
    </submittedName>
</protein>
<accession>N4WPU2</accession>